<dbReference type="Proteomes" id="UP000708148">
    <property type="component" value="Unassembled WGS sequence"/>
</dbReference>
<gene>
    <name evidence="2" type="ORF">OSTQU699_LOCUS6415</name>
</gene>
<accession>A0A8S1J5M9</accession>
<sequence>MALEWRASSGTPGHSIDGFSLRNCFPLALVPLCQCLLALIPRAQGNGEAALYKHPQRQTRKRRTPAAGARGSQEGQFDARCAVMLHRQRTQLGGGTFRWSTRTRRPSTLPASPSCAQVGKPGMTSLKMPTQLGPDMRCCVSGGKIGVLHGTRKEGKSGSLHHVNNDLY</sequence>
<dbReference type="AlphaFoldDB" id="A0A8S1J5M9"/>
<evidence type="ECO:0000313" key="3">
    <source>
        <dbReference type="Proteomes" id="UP000708148"/>
    </source>
</evidence>
<dbReference type="EMBL" id="CAJHUC010001421">
    <property type="protein sequence ID" value="CAD7701056.1"/>
    <property type="molecule type" value="Genomic_DNA"/>
</dbReference>
<evidence type="ECO:0000256" key="1">
    <source>
        <dbReference type="SAM" id="MobiDB-lite"/>
    </source>
</evidence>
<proteinExistence type="predicted"/>
<protein>
    <submittedName>
        <fullName evidence="2">Uncharacterized protein</fullName>
    </submittedName>
</protein>
<evidence type="ECO:0000313" key="2">
    <source>
        <dbReference type="EMBL" id="CAD7701056.1"/>
    </source>
</evidence>
<name>A0A8S1J5M9_9CHLO</name>
<keyword evidence="3" id="KW-1185">Reference proteome</keyword>
<comment type="caution">
    <text evidence="2">The sequence shown here is derived from an EMBL/GenBank/DDBJ whole genome shotgun (WGS) entry which is preliminary data.</text>
</comment>
<feature type="region of interest" description="Disordered" evidence="1">
    <location>
        <begin position="50"/>
        <end position="75"/>
    </location>
</feature>
<feature type="compositionally biased region" description="Basic residues" evidence="1">
    <location>
        <begin position="54"/>
        <end position="64"/>
    </location>
</feature>
<feature type="region of interest" description="Disordered" evidence="1">
    <location>
        <begin position="97"/>
        <end position="122"/>
    </location>
</feature>
<organism evidence="2 3">
    <name type="scientific">Ostreobium quekettii</name>
    <dbReference type="NCBI Taxonomy" id="121088"/>
    <lineage>
        <taxon>Eukaryota</taxon>
        <taxon>Viridiplantae</taxon>
        <taxon>Chlorophyta</taxon>
        <taxon>core chlorophytes</taxon>
        <taxon>Ulvophyceae</taxon>
        <taxon>TCBD clade</taxon>
        <taxon>Bryopsidales</taxon>
        <taxon>Ostreobineae</taxon>
        <taxon>Ostreobiaceae</taxon>
        <taxon>Ostreobium</taxon>
    </lineage>
</organism>
<reference evidence="2" key="1">
    <citation type="submission" date="2020-12" db="EMBL/GenBank/DDBJ databases">
        <authorList>
            <person name="Iha C."/>
        </authorList>
    </citation>
    <scope>NUCLEOTIDE SEQUENCE</scope>
</reference>